<accession>A0A2P8R0A5</accession>
<dbReference type="OrthoDB" id="4868247at2"/>
<name>A0A2P8R0A5_9BACT</name>
<feature type="transmembrane region" description="Helical" evidence="1">
    <location>
        <begin position="6"/>
        <end position="29"/>
    </location>
</feature>
<dbReference type="Pfam" id="PF14345">
    <property type="entry name" value="GDYXXLXY"/>
    <property type="match status" value="1"/>
</dbReference>
<evidence type="ECO:0000313" key="2">
    <source>
        <dbReference type="EMBL" id="PSM51919.1"/>
    </source>
</evidence>
<sequence length="167" mass="19284">MKKMVLIGISFQILVLFSFIFFAYAPLYFGNEVKVRATGFDPRDIFLGNYVRLDYPDIKDVNFDEKVDVGRKVYVVLEKNGDLYKGKFVTKQRPKDEVYLSGRTSGGILQNGIRIRLDLKFGIEKYYLPRQKALDMEKDLRDAEAIVTLGVLKGFARIKKVELQKNN</sequence>
<keyword evidence="1" id="KW-0472">Membrane</keyword>
<reference evidence="3" key="1">
    <citation type="submission" date="2017-10" db="EMBL/GenBank/DDBJ databases">
        <title>Campylobacter species from seals.</title>
        <authorList>
            <person name="Gilbert M.J."/>
            <person name="Zomer A.L."/>
            <person name="Timmerman A.J."/>
            <person name="Duim B."/>
            <person name="Wagenaar J.A."/>
        </authorList>
    </citation>
    <scope>NUCLEOTIDE SEQUENCE [LARGE SCALE GENOMIC DNA]</scope>
    <source>
        <strain evidence="3">17S00004-5</strain>
    </source>
</reference>
<keyword evidence="3" id="KW-1185">Reference proteome</keyword>
<dbReference type="EMBL" id="PDHH01000004">
    <property type="protein sequence ID" value="PSM51919.1"/>
    <property type="molecule type" value="Genomic_DNA"/>
</dbReference>
<gene>
    <name evidence="2" type="ORF">CQ405_04965</name>
</gene>
<evidence type="ECO:0008006" key="4">
    <source>
        <dbReference type="Google" id="ProtNLM"/>
    </source>
</evidence>
<dbReference type="Proteomes" id="UP000240535">
    <property type="component" value="Unassembled WGS sequence"/>
</dbReference>
<dbReference type="InterPro" id="IPR025833">
    <property type="entry name" value="GDYXXLXY"/>
</dbReference>
<organism evidence="2 3">
    <name type="scientific">Campylobacter blaseri</name>
    <dbReference type="NCBI Taxonomy" id="2042961"/>
    <lineage>
        <taxon>Bacteria</taxon>
        <taxon>Pseudomonadati</taxon>
        <taxon>Campylobacterota</taxon>
        <taxon>Epsilonproteobacteria</taxon>
        <taxon>Campylobacterales</taxon>
        <taxon>Campylobacteraceae</taxon>
        <taxon>Campylobacter</taxon>
    </lineage>
</organism>
<protein>
    <recommendedName>
        <fullName evidence="4">Membrane-anchored protein</fullName>
    </recommendedName>
</protein>
<proteinExistence type="predicted"/>
<keyword evidence="1" id="KW-1133">Transmembrane helix</keyword>
<evidence type="ECO:0000256" key="1">
    <source>
        <dbReference type="SAM" id="Phobius"/>
    </source>
</evidence>
<comment type="caution">
    <text evidence="2">The sequence shown here is derived from an EMBL/GenBank/DDBJ whole genome shotgun (WGS) entry which is preliminary data.</text>
</comment>
<keyword evidence="1" id="KW-0812">Transmembrane</keyword>
<dbReference type="RefSeq" id="WP_106871310.1">
    <property type="nucleotide sequence ID" value="NZ_CP053841.1"/>
</dbReference>
<evidence type="ECO:0000313" key="3">
    <source>
        <dbReference type="Proteomes" id="UP000240535"/>
    </source>
</evidence>
<dbReference type="AlphaFoldDB" id="A0A2P8R0A5"/>